<organism evidence="2 3">
    <name type="scientific">Ananas comosus</name>
    <name type="common">Pineapple</name>
    <name type="synonym">Ananas ananas</name>
    <dbReference type="NCBI Taxonomy" id="4615"/>
    <lineage>
        <taxon>Eukaryota</taxon>
        <taxon>Viridiplantae</taxon>
        <taxon>Streptophyta</taxon>
        <taxon>Embryophyta</taxon>
        <taxon>Tracheophyta</taxon>
        <taxon>Spermatophyta</taxon>
        <taxon>Magnoliopsida</taxon>
        <taxon>Liliopsida</taxon>
        <taxon>Poales</taxon>
        <taxon>Bromeliaceae</taxon>
        <taxon>Bromelioideae</taxon>
        <taxon>Ananas</taxon>
    </lineage>
</organism>
<feature type="compositionally biased region" description="Basic and acidic residues" evidence="1">
    <location>
        <begin position="1"/>
        <end position="13"/>
    </location>
</feature>
<dbReference type="OrthoDB" id="1929367at2759"/>
<evidence type="ECO:0000256" key="1">
    <source>
        <dbReference type="SAM" id="MobiDB-lite"/>
    </source>
</evidence>
<reference evidence="3" key="2">
    <citation type="submission" date="2025-08" db="UniProtKB">
        <authorList>
            <consortium name="RefSeq"/>
        </authorList>
    </citation>
    <scope>IDENTIFICATION</scope>
    <source>
        <tissue evidence="3">Leaf</tissue>
    </source>
</reference>
<dbReference type="PANTHER" id="PTHR35707">
    <property type="entry name" value="OS06G0608100 PROTEIN"/>
    <property type="match status" value="1"/>
</dbReference>
<proteinExistence type="predicted"/>
<evidence type="ECO:0000313" key="3">
    <source>
        <dbReference type="RefSeq" id="XP_020102323.1"/>
    </source>
</evidence>
<feature type="region of interest" description="Disordered" evidence="1">
    <location>
        <begin position="130"/>
        <end position="151"/>
    </location>
</feature>
<accession>A0A6P5G920</accession>
<reference evidence="2" key="1">
    <citation type="journal article" date="2015" name="Nat. Genet.">
        <title>The pineapple genome and the evolution of CAM photosynthesis.</title>
        <authorList>
            <person name="Ming R."/>
            <person name="VanBuren R."/>
            <person name="Wai C.M."/>
            <person name="Tang H."/>
            <person name="Schatz M.C."/>
            <person name="Bowers J.E."/>
            <person name="Lyons E."/>
            <person name="Wang M.L."/>
            <person name="Chen J."/>
            <person name="Biggers E."/>
            <person name="Zhang J."/>
            <person name="Huang L."/>
            <person name="Zhang L."/>
            <person name="Miao W."/>
            <person name="Zhang J."/>
            <person name="Ye Z."/>
            <person name="Miao C."/>
            <person name="Lin Z."/>
            <person name="Wang H."/>
            <person name="Zhou H."/>
            <person name="Yim W.C."/>
            <person name="Priest H.D."/>
            <person name="Zheng C."/>
            <person name="Woodhouse M."/>
            <person name="Edger P.P."/>
            <person name="Guyot R."/>
            <person name="Guo H.B."/>
            <person name="Guo H."/>
            <person name="Zheng G."/>
            <person name="Singh R."/>
            <person name="Sharma A."/>
            <person name="Min X."/>
            <person name="Zheng Y."/>
            <person name="Lee H."/>
            <person name="Gurtowski J."/>
            <person name="Sedlazeck F.J."/>
            <person name="Harkess A."/>
            <person name="McKain M.R."/>
            <person name="Liao Z."/>
            <person name="Fang J."/>
            <person name="Liu J."/>
            <person name="Zhang X."/>
            <person name="Zhang Q."/>
            <person name="Hu W."/>
            <person name="Qin Y."/>
            <person name="Wang K."/>
            <person name="Chen L.Y."/>
            <person name="Shirley N."/>
            <person name="Lin Y.R."/>
            <person name="Liu L.Y."/>
            <person name="Hernandez A.G."/>
            <person name="Wright C.L."/>
            <person name="Bulone V."/>
            <person name="Tuskan G.A."/>
            <person name="Heath K."/>
            <person name="Zee F."/>
            <person name="Moore P.H."/>
            <person name="Sunkar R."/>
            <person name="Leebens-Mack J.H."/>
            <person name="Mockler T."/>
            <person name="Bennetzen J.L."/>
            <person name="Freeling M."/>
            <person name="Sankoff D."/>
            <person name="Paterson A.H."/>
            <person name="Zhu X."/>
            <person name="Yang X."/>
            <person name="Smith J.A."/>
            <person name="Cushman J.C."/>
            <person name="Paull R.E."/>
            <person name="Yu Q."/>
        </authorList>
    </citation>
    <scope>NUCLEOTIDE SEQUENCE [LARGE SCALE GENOMIC DNA]</scope>
    <source>
        <strain evidence="2">cv. F153</strain>
    </source>
</reference>
<dbReference type="AlphaFoldDB" id="A0A6P5G920"/>
<dbReference type="Proteomes" id="UP000515123">
    <property type="component" value="Linkage group 14"/>
</dbReference>
<gene>
    <name evidence="3" type="primary">LOC109719897</name>
</gene>
<dbReference type="PANTHER" id="PTHR35707:SF1">
    <property type="entry name" value="SPC7 KINETOCHORE PROTEIN DOMAIN-CONTAINING PROTEIN"/>
    <property type="match status" value="1"/>
</dbReference>
<protein>
    <submittedName>
        <fullName evidence="3">Uncharacterized protein LOC109719897</fullName>
    </submittedName>
</protein>
<dbReference type="RefSeq" id="XP_020102323.1">
    <property type="nucleotide sequence ID" value="XM_020246734.1"/>
</dbReference>
<evidence type="ECO:0000313" key="2">
    <source>
        <dbReference type="Proteomes" id="UP000515123"/>
    </source>
</evidence>
<dbReference type="GeneID" id="109719897"/>
<feature type="region of interest" description="Disordered" evidence="1">
    <location>
        <begin position="166"/>
        <end position="198"/>
    </location>
</feature>
<feature type="compositionally biased region" description="Polar residues" evidence="1">
    <location>
        <begin position="174"/>
        <end position="194"/>
    </location>
</feature>
<name>A0A6P5G920_ANACO</name>
<dbReference type="Gramene" id="Aco023652.1.mrna1">
    <property type="protein sequence ID" value="Aco023652.1.mrna1"/>
    <property type="gene ID" value="Aco023652.1.path1"/>
</dbReference>
<feature type="region of interest" description="Disordered" evidence="1">
    <location>
        <begin position="1"/>
        <end position="97"/>
    </location>
</feature>
<keyword evidence="2" id="KW-1185">Reference proteome</keyword>
<sequence length="1134" mass="126912">MDNREGREHRSAGELDDETIARRRSRRVSFAETTAVHVFDREDDLETPPESRGGGAASAPAAGVHVDQCDSDDSRGSAREEEEEGEEEDDGEEDDVEPVRFIRDMDLLSPGSAVGSVTSNDDENFFGPVSTSFIRSGRPSDSGMSEDSNHDITLDSTAFSLHFRSIAPPDDRSANSAGSLRTPTTDTVPTSSRNLGEPAGFKKIFANSKLSDGKASANRDGFSDMSLVADNPSRYDYGRLSPTLEALLNEVNQTMMSSPSKNELGIDASDHHIDEFVHGKGYVKGDHHLDVHISMGTRMTTAADQIDNDKHLSVREAQSPVSKSVVKKSQDYFKDVREAIPSETATSTAENAVVPSPPYRAFRSKVTSQSNDLHQSAFEDQQSGSQYNTYSSPQSAVPALVLKDGQQIVEAENGMRTPKDIIQAFQSPFKGSVSSLRAKREQLFVDSVALSRSPIRSFSLKTELLRHDERISAIKDRMSKRRMPGTPINGNSKLMLIEKSPVRLEREYISEKMAAGHVNLIAEDPRQLDLAVISEQNVINSVQKNKSKDNLVKLDTPSEAREHIYNKNNEIVDNAVDLPKANFTSHLCASPTNIKGSPLTSHTLIERPSTPKARSPSVRRVIFQQSKTSQAPDMLHKVSDQDIQSLQESTSPKDFDLVGRKRRLELKTGAKEDRAGKIIRREESPTFSPNHRVSPRRVEYDNEVQIEGPSTQKDWANIFSDVLEATKVVFSASISVLNLKELDNLEDLLGELQRAIKYDRLSTSLRNHDRLGDQQPQRVVEARLLQVKLLYEQAKLQLNRLKLDRLRNKAQLIQFGVQECSTLKWKISQLSLPSTKSTETTNNHCYSISCTSSSKNQEELDRVTLMRHEKKVLEQKTELLTKSLEVFCKIKESLSCDRVIKVATENLRMRNCCRRIHQDLQLWKLSDIVRTQDQREIVLNYCNFLFLRFTIRTGGVSNIVCANIVLNEGIVEKTYPNMNASKAVEFVFRGRHEQRVDSSKCLPTKTLEISMLLGNVVNVLEEVQTARMELLNLACSTFEFQPGNTLGRLELLLCFMDLRSGRKLTLALDMTDLNSATYPSEPSELQIEIRRSQTTQPPKVLDEILAAVKNLQSGRPVILKLCRLISNLVRSSSN</sequence>
<feature type="compositionally biased region" description="Acidic residues" evidence="1">
    <location>
        <begin position="80"/>
        <end position="96"/>
    </location>
</feature>